<comment type="similarity">
    <text evidence="6">Belongs to the HSP33 family.</text>
</comment>
<dbReference type="EMBL" id="JADIMP010000103">
    <property type="protein sequence ID" value="MBO8442056.1"/>
    <property type="molecule type" value="Genomic_DNA"/>
</dbReference>
<keyword evidence="1 6" id="KW-0963">Cytoplasm</keyword>
<dbReference type="Gene3D" id="3.90.1280.10">
    <property type="entry name" value="HSP33 redox switch-like"/>
    <property type="match status" value="1"/>
</dbReference>
<organism evidence="7 8">
    <name type="scientific">Candidatus Gallilactobacillus intestinavium</name>
    <dbReference type="NCBI Taxonomy" id="2840838"/>
    <lineage>
        <taxon>Bacteria</taxon>
        <taxon>Bacillati</taxon>
        <taxon>Bacillota</taxon>
        <taxon>Bacilli</taxon>
        <taxon>Lactobacillales</taxon>
        <taxon>Lactobacillaceae</taxon>
        <taxon>Lactobacillaceae incertae sedis</taxon>
        <taxon>Candidatus Gallilactobacillus</taxon>
    </lineage>
</organism>
<evidence type="ECO:0000256" key="4">
    <source>
        <dbReference type="ARBA" id="ARBA00023186"/>
    </source>
</evidence>
<comment type="PTM">
    <text evidence="6">Under oxidizing conditions two disulfide bonds are formed involving the reactive cysteines. Under reducing conditions zinc is bound to the reactive cysteines and the protein is inactive.</text>
</comment>
<dbReference type="PANTHER" id="PTHR30111">
    <property type="entry name" value="33 KDA CHAPERONIN"/>
    <property type="match status" value="1"/>
</dbReference>
<evidence type="ECO:0000256" key="2">
    <source>
        <dbReference type="ARBA" id="ARBA00022833"/>
    </source>
</evidence>
<keyword evidence="3 6" id="KW-1015">Disulfide bond</keyword>
<dbReference type="InterPro" id="IPR016154">
    <property type="entry name" value="Heat_shock_Hsp33_C"/>
</dbReference>
<feature type="disulfide bond" description="Redox-active" evidence="6">
    <location>
        <begin position="271"/>
        <end position="274"/>
    </location>
</feature>
<comment type="caution">
    <text evidence="7">The sequence shown here is derived from an EMBL/GenBank/DDBJ whole genome shotgun (WGS) entry which is preliminary data.</text>
</comment>
<comment type="function">
    <text evidence="6">Redox regulated molecular chaperone. Protects both thermally unfolding and oxidatively damaged proteins from irreversible aggregation. Plays an important role in the bacterial defense system toward oxidative stress.</text>
</comment>
<dbReference type="InterPro" id="IPR000397">
    <property type="entry name" value="Heat_shock_Hsp33"/>
</dbReference>
<dbReference type="SUPFAM" id="SSF64397">
    <property type="entry name" value="Hsp33 domain"/>
    <property type="match status" value="1"/>
</dbReference>
<feature type="disulfide bond" description="Redox-active" evidence="6">
    <location>
        <begin position="238"/>
        <end position="240"/>
    </location>
</feature>
<dbReference type="Pfam" id="PF01430">
    <property type="entry name" value="HSP33"/>
    <property type="match status" value="1"/>
</dbReference>
<evidence type="ECO:0000313" key="8">
    <source>
        <dbReference type="Proteomes" id="UP000823614"/>
    </source>
</evidence>
<keyword evidence="4 6" id="KW-0143">Chaperone</keyword>
<name>A0A9D9E6F5_9LACO</name>
<dbReference type="Proteomes" id="UP000823614">
    <property type="component" value="Unassembled WGS sequence"/>
</dbReference>
<dbReference type="GO" id="GO:0042026">
    <property type="term" value="P:protein refolding"/>
    <property type="evidence" value="ECO:0007669"/>
    <property type="project" value="TreeGrafter"/>
</dbReference>
<dbReference type="Gene3D" id="3.55.30.10">
    <property type="entry name" value="Hsp33 domain"/>
    <property type="match status" value="1"/>
</dbReference>
<keyword evidence="5 6" id="KW-0676">Redox-active center</keyword>
<dbReference type="NCBIfam" id="NF001033">
    <property type="entry name" value="PRK00114.1"/>
    <property type="match status" value="1"/>
</dbReference>
<sequence>MDSFAINGFLNKDKFRYVLIDSTNLSKEAQKKQGLYGGSAIVLSYLLTATELLSAALLKDKQTMTVKLRTNGLIRGALIDADDNGHVKGYILNNHADFILDKDNKVDWTKMIGSQGTLSVSKNLGVGEPYTGQVSLVNGKIGETFAYYLAQSEQINSALNVVALIDSDGKISHAGGFLIQTLPGTSDSDINELEQKIKSISLSSWLKSGKDINGFLNQLVDGRQDVKALGTKQLSYYCNCSKEKFANDLKRLSENDLKELIDDDKGAELVCHFCNQKYNFTTEELKQILDSKSNN</sequence>
<reference evidence="7" key="2">
    <citation type="journal article" date="2021" name="PeerJ">
        <title>Extensive microbial diversity within the chicken gut microbiome revealed by metagenomics and culture.</title>
        <authorList>
            <person name="Gilroy R."/>
            <person name="Ravi A."/>
            <person name="Getino M."/>
            <person name="Pursley I."/>
            <person name="Horton D.L."/>
            <person name="Alikhan N.F."/>
            <person name="Baker D."/>
            <person name="Gharbi K."/>
            <person name="Hall N."/>
            <person name="Watson M."/>
            <person name="Adriaenssens E.M."/>
            <person name="Foster-Nyarko E."/>
            <person name="Jarju S."/>
            <person name="Secka A."/>
            <person name="Antonio M."/>
            <person name="Oren A."/>
            <person name="Chaudhuri R.R."/>
            <person name="La Ragione R."/>
            <person name="Hildebrand F."/>
            <person name="Pallen M.J."/>
        </authorList>
    </citation>
    <scope>NUCLEOTIDE SEQUENCE</scope>
    <source>
        <strain evidence="7">C6-149</strain>
    </source>
</reference>
<proteinExistence type="inferred from homology"/>
<dbReference type="GO" id="GO:0044183">
    <property type="term" value="F:protein folding chaperone"/>
    <property type="evidence" value="ECO:0007669"/>
    <property type="project" value="TreeGrafter"/>
</dbReference>
<dbReference type="GO" id="GO:0005737">
    <property type="term" value="C:cytoplasm"/>
    <property type="evidence" value="ECO:0007669"/>
    <property type="project" value="UniProtKB-SubCell"/>
</dbReference>
<reference evidence="7" key="1">
    <citation type="submission" date="2020-10" db="EMBL/GenBank/DDBJ databases">
        <authorList>
            <person name="Gilroy R."/>
        </authorList>
    </citation>
    <scope>NUCLEOTIDE SEQUENCE</scope>
    <source>
        <strain evidence="7">C6-149</strain>
    </source>
</reference>
<dbReference type="SUPFAM" id="SSF118352">
    <property type="entry name" value="HSP33 redox switch-like"/>
    <property type="match status" value="1"/>
</dbReference>
<dbReference type="PIRSF" id="PIRSF005261">
    <property type="entry name" value="Heat_shock_Hsp33"/>
    <property type="match status" value="1"/>
</dbReference>
<evidence type="ECO:0000256" key="5">
    <source>
        <dbReference type="ARBA" id="ARBA00023284"/>
    </source>
</evidence>
<keyword evidence="2 6" id="KW-0862">Zinc</keyword>
<dbReference type="HAMAP" id="MF_00117">
    <property type="entry name" value="HslO"/>
    <property type="match status" value="1"/>
</dbReference>
<dbReference type="GO" id="GO:0051082">
    <property type="term" value="F:unfolded protein binding"/>
    <property type="evidence" value="ECO:0007669"/>
    <property type="project" value="UniProtKB-UniRule"/>
</dbReference>
<evidence type="ECO:0000256" key="1">
    <source>
        <dbReference type="ARBA" id="ARBA00022490"/>
    </source>
</evidence>
<gene>
    <name evidence="6 7" type="primary">hslO</name>
    <name evidence="7" type="ORF">IAA89_06500</name>
</gene>
<protein>
    <recommendedName>
        <fullName evidence="6">33 kDa chaperonin</fullName>
    </recommendedName>
    <alternativeName>
        <fullName evidence="6">Heat shock protein 33 homolog</fullName>
        <shortName evidence="6">HSP33</shortName>
    </alternativeName>
</protein>
<dbReference type="InterPro" id="IPR016153">
    <property type="entry name" value="Heat_shock_Hsp33_N"/>
</dbReference>
<dbReference type="AlphaFoldDB" id="A0A9D9E6F5"/>
<dbReference type="PANTHER" id="PTHR30111:SF1">
    <property type="entry name" value="33 KDA CHAPERONIN"/>
    <property type="match status" value="1"/>
</dbReference>
<dbReference type="CDD" id="cd00498">
    <property type="entry name" value="Hsp33"/>
    <property type="match status" value="1"/>
</dbReference>
<comment type="subcellular location">
    <subcellularLocation>
        <location evidence="6">Cytoplasm</location>
    </subcellularLocation>
</comment>
<evidence type="ECO:0000256" key="6">
    <source>
        <dbReference type="HAMAP-Rule" id="MF_00117"/>
    </source>
</evidence>
<accession>A0A9D9E6F5</accession>
<evidence type="ECO:0000313" key="7">
    <source>
        <dbReference type="EMBL" id="MBO8442056.1"/>
    </source>
</evidence>
<evidence type="ECO:0000256" key="3">
    <source>
        <dbReference type="ARBA" id="ARBA00023157"/>
    </source>
</evidence>